<evidence type="ECO:0000313" key="1">
    <source>
        <dbReference type="EMBL" id="QQK77652.1"/>
    </source>
</evidence>
<gene>
    <name evidence="1" type="ORF">HUG15_20070</name>
</gene>
<keyword evidence="2" id="KW-1185">Reference proteome</keyword>
<proteinExistence type="predicted"/>
<dbReference type="KEGG" id="scia:HUG15_20070"/>
<sequence>MATNGAKSKKDVSGVEVGGRELLAFPGKNKASNDKNTFWHEKRKPMLNIRWALCDSADSAGSKGAK</sequence>
<reference evidence="1 2" key="1">
    <citation type="submission" date="2020-06" db="EMBL/GenBank/DDBJ databases">
        <title>Genomic analysis of Salicibibacter sp. NKC5-3.</title>
        <authorList>
            <person name="Oh Y.J."/>
        </authorList>
    </citation>
    <scope>NUCLEOTIDE SEQUENCE [LARGE SCALE GENOMIC DNA]</scope>
    <source>
        <strain evidence="1 2">NKC5-3</strain>
    </source>
</reference>
<evidence type="ECO:0000313" key="2">
    <source>
        <dbReference type="Proteomes" id="UP000595823"/>
    </source>
</evidence>
<dbReference type="Proteomes" id="UP000595823">
    <property type="component" value="Chromosome"/>
</dbReference>
<dbReference type="EMBL" id="CP054705">
    <property type="protein sequence ID" value="QQK77652.1"/>
    <property type="molecule type" value="Genomic_DNA"/>
</dbReference>
<protein>
    <submittedName>
        <fullName evidence="1">Uncharacterized protein</fullName>
    </submittedName>
</protein>
<name>A0A7T6Z6N8_9BACI</name>
<organism evidence="1 2">
    <name type="scientific">Salicibibacter cibarius</name>
    <dbReference type="NCBI Taxonomy" id="2743000"/>
    <lineage>
        <taxon>Bacteria</taxon>
        <taxon>Bacillati</taxon>
        <taxon>Bacillota</taxon>
        <taxon>Bacilli</taxon>
        <taxon>Bacillales</taxon>
        <taxon>Bacillaceae</taxon>
        <taxon>Salicibibacter</taxon>
    </lineage>
</organism>
<accession>A0A7T6Z6N8</accession>
<dbReference type="AlphaFoldDB" id="A0A7T6Z6N8"/>